<dbReference type="OrthoDB" id="1011748at2"/>
<dbReference type="AlphaFoldDB" id="A0A3S1B2Y3"/>
<dbReference type="Pfam" id="PF13568">
    <property type="entry name" value="OMP_b-brl_2"/>
    <property type="match status" value="1"/>
</dbReference>
<accession>A0A3S1B2Y3</accession>
<evidence type="ECO:0000313" key="2">
    <source>
        <dbReference type="EMBL" id="NSL85961.1"/>
    </source>
</evidence>
<proteinExistence type="predicted"/>
<reference evidence="2" key="1">
    <citation type="submission" date="2020-05" db="EMBL/GenBank/DDBJ databases">
        <title>Chitinophaga laudate sp. nov., isolated from a tropical peat swamp.</title>
        <authorList>
            <person name="Goh C.B.S."/>
            <person name="Lee M.S."/>
            <person name="Parimannan S."/>
            <person name="Pasbakhsh P."/>
            <person name="Yule C.M."/>
            <person name="Rajandas H."/>
            <person name="Loke S."/>
            <person name="Croft L."/>
            <person name="Tan J.B.L."/>
        </authorList>
    </citation>
    <scope>NUCLEOTIDE SEQUENCE</scope>
    <source>
        <strain evidence="2">Mgbs1</strain>
    </source>
</reference>
<evidence type="ECO:0000313" key="3">
    <source>
        <dbReference type="Proteomes" id="UP000281028"/>
    </source>
</evidence>
<comment type="caution">
    <text evidence="2">The sequence shown here is derived from an EMBL/GenBank/DDBJ whole genome shotgun (WGS) entry which is preliminary data.</text>
</comment>
<dbReference type="EMBL" id="RIAR02000001">
    <property type="protein sequence ID" value="NSL85961.1"/>
    <property type="molecule type" value="Genomic_DNA"/>
</dbReference>
<gene>
    <name evidence="2" type="ORF">ECE50_003900</name>
</gene>
<sequence>MKQLFLLTVITFSVTLSAVSQIRFGIKAGYGLATASEKKYANIGSTQRKSNITGLHAGAVADIPLTKYFALQPGLFYYQKGVNFKRNSYSAALGQQFRVDSDEKLNYLELPVNFVGKLPLGTGKIFAGLGPYVAMGIHGKIKSDIYLSGSHLTDNREIKFGGKEQDMTDPHSDVPMKHFDAGASFTIGYEMKMGLVFSVGYSLGLTSISVETDGTLRNRYAGISIGYLFTK</sequence>
<dbReference type="InterPro" id="IPR025665">
    <property type="entry name" value="Beta-barrel_OMP_2"/>
</dbReference>
<evidence type="ECO:0000259" key="1">
    <source>
        <dbReference type="Pfam" id="PF13568"/>
    </source>
</evidence>
<organism evidence="2 3">
    <name type="scientific">Chitinophaga solisilvae</name>
    <dbReference type="NCBI Taxonomy" id="1233460"/>
    <lineage>
        <taxon>Bacteria</taxon>
        <taxon>Pseudomonadati</taxon>
        <taxon>Bacteroidota</taxon>
        <taxon>Chitinophagia</taxon>
        <taxon>Chitinophagales</taxon>
        <taxon>Chitinophagaceae</taxon>
        <taxon>Chitinophaga</taxon>
    </lineage>
</organism>
<keyword evidence="3" id="KW-1185">Reference proteome</keyword>
<name>A0A3S1B2Y3_9BACT</name>
<protein>
    <submittedName>
        <fullName evidence="2">PorT family protein</fullName>
    </submittedName>
</protein>
<dbReference type="Proteomes" id="UP000281028">
    <property type="component" value="Unassembled WGS sequence"/>
</dbReference>
<feature type="domain" description="Outer membrane protein beta-barrel" evidence="1">
    <location>
        <begin position="21"/>
        <end position="208"/>
    </location>
</feature>